<evidence type="ECO:0000313" key="3">
    <source>
        <dbReference type="Proteomes" id="UP001583172"/>
    </source>
</evidence>
<organism evidence="2 3">
    <name type="scientific">Humicola insolens</name>
    <name type="common">Soft-rot fungus</name>
    <dbReference type="NCBI Taxonomy" id="85995"/>
    <lineage>
        <taxon>Eukaryota</taxon>
        <taxon>Fungi</taxon>
        <taxon>Dikarya</taxon>
        <taxon>Ascomycota</taxon>
        <taxon>Pezizomycotina</taxon>
        <taxon>Sordariomycetes</taxon>
        <taxon>Sordariomycetidae</taxon>
        <taxon>Sordariales</taxon>
        <taxon>Chaetomiaceae</taxon>
        <taxon>Mycothermus</taxon>
    </lineage>
</organism>
<dbReference type="EMBL" id="JAZGSY010000479">
    <property type="protein sequence ID" value="KAL1836023.1"/>
    <property type="molecule type" value="Genomic_DNA"/>
</dbReference>
<proteinExistence type="predicted"/>
<name>A0ABR3V2L6_HUMIN</name>
<feature type="compositionally biased region" description="Polar residues" evidence="1">
    <location>
        <begin position="42"/>
        <end position="54"/>
    </location>
</feature>
<dbReference type="InterPro" id="IPR025040">
    <property type="entry name" value="DUF3984"/>
</dbReference>
<feature type="region of interest" description="Disordered" evidence="1">
    <location>
        <begin position="41"/>
        <end position="140"/>
    </location>
</feature>
<gene>
    <name evidence="2" type="ORF">VTJ49DRAFT_5682</name>
</gene>
<reference evidence="2 3" key="1">
    <citation type="journal article" date="2024" name="Commun. Biol.">
        <title>Comparative genomic analysis of thermophilic fungi reveals convergent evolutionary adaptations and gene losses.</title>
        <authorList>
            <person name="Steindorff A.S."/>
            <person name="Aguilar-Pontes M.V."/>
            <person name="Robinson A.J."/>
            <person name="Andreopoulos B."/>
            <person name="LaButti K."/>
            <person name="Kuo A."/>
            <person name="Mondo S."/>
            <person name="Riley R."/>
            <person name="Otillar R."/>
            <person name="Haridas S."/>
            <person name="Lipzen A."/>
            <person name="Grimwood J."/>
            <person name="Schmutz J."/>
            <person name="Clum A."/>
            <person name="Reid I.D."/>
            <person name="Moisan M.C."/>
            <person name="Butler G."/>
            <person name="Nguyen T.T.M."/>
            <person name="Dewar K."/>
            <person name="Conant G."/>
            <person name="Drula E."/>
            <person name="Henrissat B."/>
            <person name="Hansel C."/>
            <person name="Singer S."/>
            <person name="Hutchinson M.I."/>
            <person name="de Vries R.P."/>
            <person name="Natvig D.O."/>
            <person name="Powell A.J."/>
            <person name="Tsang A."/>
            <person name="Grigoriev I.V."/>
        </authorList>
    </citation>
    <scope>NUCLEOTIDE SEQUENCE [LARGE SCALE GENOMIC DNA]</scope>
    <source>
        <strain evidence="2 3">CBS 620.91</strain>
    </source>
</reference>
<feature type="compositionally biased region" description="Polar residues" evidence="1">
    <location>
        <begin position="116"/>
        <end position="128"/>
    </location>
</feature>
<evidence type="ECO:0000313" key="2">
    <source>
        <dbReference type="EMBL" id="KAL1836023.1"/>
    </source>
</evidence>
<keyword evidence="3" id="KW-1185">Reference proteome</keyword>
<feature type="region of interest" description="Disordered" evidence="1">
    <location>
        <begin position="371"/>
        <end position="398"/>
    </location>
</feature>
<feature type="region of interest" description="Disordered" evidence="1">
    <location>
        <begin position="302"/>
        <end position="323"/>
    </location>
</feature>
<sequence>MDDSFTHPAHSSRQIKRDANISLAPLATRLPLRTQDYEELKSVSSTHISYLSAGSNPTTPHHDSPSSPRPLTARSERHISFPDMASDDQARPLSKSKSTTYLDHRHAARPPNPRRSSTNLTSKTNNGNRKPRTGPPTPSYLSRFSLELPSAEFMMRVGAVLGSEARDGPAGESWLMSRPSSTSLSALRDPRTPEDYYALEDADEYALARERVLGPTPGARSRRGSVTSHHHHSIVAITAATTPGGNGGGGGSGIASHNNNHNHIASAARKRKKGMPLTPSERRAEILAQMEDDYFGSQDVGNNESDDEAEKIPGPDFVNVDEPLDDEHDTIDEEEDELAMTEAYVRQETKKSWILRSWFVRPFLSDSRLFADDEESEEDEYGGDEEESEISDEEFERRRQERRSAALRRLQECTIIPLDTTNDPPPPEEDKGGWSDAVWLLRVASRSLWG</sequence>
<dbReference type="Pfam" id="PF13136">
    <property type="entry name" value="DUF3984"/>
    <property type="match status" value="1"/>
</dbReference>
<evidence type="ECO:0000256" key="1">
    <source>
        <dbReference type="SAM" id="MobiDB-lite"/>
    </source>
</evidence>
<accession>A0ABR3V2L6</accession>
<dbReference type="Proteomes" id="UP001583172">
    <property type="component" value="Unassembled WGS sequence"/>
</dbReference>
<evidence type="ECO:0008006" key="4">
    <source>
        <dbReference type="Google" id="ProtNLM"/>
    </source>
</evidence>
<feature type="compositionally biased region" description="Acidic residues" evidence="1">
    <location>
        <begin position="372"/>
        <end position="394"/>
    </location>
</feature>
<protein>
    <recommendedName>
        <fullName evidence="4">Transcription factor Iwr1 domain-containing protein</fullName>
    </recommendedName>
</protein>
<comment type="caution">
    <text evidence="2">The sequence shown here is derived from an EMBL/GenBank/DDBJ whole genome shotgun (WGS) entry which is preliminary data.</text>
</comment>